<keyword evidence="3" id="KW-0732">Signal</keyword>
<organism evidence="4 5">
    <name type="scientific">Streptacidiphilus alkalitolerans</name>
    <dbReference type="NCBI Taxonomy" id="3342712"/>
    <lineage>
        <taxon>Bacteria</taxon>
        <taxon>Bacillati</taxon>
        <taxon>Actinomycetota</taxon>
        <taxon>Actinomycetes</taxon>
        <taxon>Kitasatosporales</taxon>
        <taxon>Streptomycetaceae</taxon>
        <taxon>Streptacidiphilus</taxon>
    </lineage>
</organism>
<dbReference type="Proteomes" id="UP001592530">
    <property type="component" value="Unassembled WGS sequence"/>
</dbReference>
<accession>A0ABV6WTQ9</accession>
<keyword evidence="2" id="KW-1133">Transmembrane helix</keyword>
<reference evidence="4 5" key="1">
    <citation type="submission" date="2024-09" db="EMBL/GenBank/DDBJ databases">
        <authorList>
            <person name="Lee S.D."/>
        </authorList>
    </citation>
    <scope>NUCLEOTIDE SEQUENCE [LARGE SCALE GENOMIC DNA]</scope>
    <source>
        <strain evidence="4 5">N1-3</strain>
    </source>
</reference>
<evidence type="ECO:0000256" key="1">
    <source>
        <dbReference type="SAM" id="MobiDB-lite"/>
    </source>
</evidence>
<name>A0ABV6WTQ9_9ACTN</name>
<feature type="chain" id="PRO_5045651951" description="LPXTG-motif cell wall anchor domain-containing protein" evidence="3">
    <location>
        <begin position="38"/>
        <end position="285"/>
    </location>
</feature>
<dbReference type="RefSeq" id="WP_380548007.1">
    <property type="nucleotide sequence ID" value="NZ_JBHEZY010000001.1"/>
</dbReference>
<keyword evidence="2" id="KW-0472">Membrane</keyword>
<evidence type="ECO:0000313" key="4">
    <source>
        <dbReference type="EMBL" id="MFC1429413.1"/>
    </source>
</evidence>
<sequence length="285" mass="27392">MPARPQCQSSRIGTVLAGVLTASVAGGVLLMPTAAHAAEQLGAGSAKPLLAWVTGSSLGAEHTLTPGGSTLQFSLTVTNNSDEAESFVPVFDIKGVGAVPAASADALFSVSGVQGRASASTASLADGHVALAGYVSPTAGGTGKPFTVPAHATYDWQLAVGATRHWPVQDKTLALTLVPGKDTSAGSVTVSYPVATGTASASGSSAPAPSSSPTTVSVAPTTASATPAAPSSAATSPSSATASAGGSLASTGGGNNTGVLAGIALALVGAGSAVFVGLKRRAQRD</sequence>
<feature type="region of interest" description="Disordered" evidence="1">
    <location>
        <begin position="199"/>
        <end position="248"/>
    </location>
</feature>
<protein>
    <recommendedName>
        <fullName evidence="6">LPXTG-motif cell wall anchor domain-containing protein</fullName>
    </recommendedName>
</protein>
<dbReference type="EMBL" id="JBHEZY010000001">
    <property type="protein sequence ID" value="MFC1429413.1"/>
    <property type="molecule type" value="Genomic_DNA"/>
</dbReference>
<evidence type="ECO:0008006" key="6">
    <source>
        <dbReference type="Google" id="ProtNLM"/>
    </source>
</evidence>
<feature type="signal peptide" evidence="3">
    <location>
        <begin position="1"/>
        <end position="37"/>
    </location>
</feature>
<comment type="caution">
    <text evidence="4">The sequence shown here is derived from an EMBL/GenBank/DDBJ whole genome shotgun (WGS) entry which is preliminary data.</text>
</comment>
<evidence type="ECO:0000256" key="2">
    <source>
        <dbReference type="SAM" id="Phobius"/>
    </source>
</evidence>
<evidence type="ECO:0000256" key="3">
    <source>
        <dbReference type="SAM" id="SignalP"/>
    </source>
</evidence>
<proteinExistence type="predicted"/>
<gene>
    <name evidence="4" type="ORF">ACEZDB_01910</name>
</gene>
<keyword evidence="2" id="KW-0812">Transmembrane</keyword>
<feature type="transmembrane region" description="Helical" evidence="2">
    <location>
        <begin position="258"/>
        <end position="278"/>
    </location>
</feature>
<evidence type="ECO:0000313" key="5">
    <source>
        <dbReference type="Proteomes" id="UP001592530"/>
    </source>
</evidence>